<accession>A0A1U7I2C6</accession>
<dbReference type="NCBIfam" id="NF042913">
    <property type="entry name" value="CyRepA1"/>
    <property type="match status" value="1"/>
</dbReference>
<comment type="caution">
    <text evidence="2">The sequence shown here is derived from an EMBL/GenBank/DDBJ whole genome shotgun (WGS) entry which is preliminary data.</text>
</comment>
<feature type="compositionally biased region" description="Basic and acidic residues" evidence="1">
    <location>
        <begin position="86"/>
        <end position="102"/>
    </location>
</feature>
<evidence type="ECO:0000313" key="2">
    <source>
        <dbReference type="EMBL" id="OKH30186.1"/>
    </source>
</evidence>
<dbReference type="AlphaFoldDB" id="A0A1U7I2C6"/>
<dbReference type="Proteomes" id="UP000185860">
    <property type="component" value="Unassembled WGS sequence"/>
</dbReference>
<protein>
    <recommendedName>
        <fullName evidence="4">Replication origin-binding protein domain-containing protein</fullName>
    </recommendedName>
</protein>
<dbReference type="OrthoDB" id="473036at2"/>
<proteinExistence type="predicted"/>
<dbReference type="RefSeq" id="WP_073597428.1">
    <property type="nucleotide sequence ID" value="NZ_MRCE01000070.1"/>
</dbReference>
<dbReference type="STRING" id="454136.NIES2119_31445"/>
<evidence type="ECO:0000313" key="3">
    <source>
        <dbReference type="Proteomes" id="UP000185860"/>
    </source>
</evidence>
<feature type="region of interest" description="Disordered" evidence="1">
    <location>
        <begin position="86"/>
        <end position="111"/>
    </location>
</feature>
<organism evidence="2 3">
    <name type="scientific">[Phormidium ambiguum] IAM M-71</name>
    <dbReference type="NCBI Taxonomy" id="454136"/>
    <lineage>
        <taxon>Bacteria</taxon>
        <taxon>Bacillati</taxon>
        <taxon>Cyanobacteriota</taxon>
        <taxon>Cyanophyceae</taxon>
        <taxon>Oscillatoriophycideae</taxon>
        <taxon>Aerosakkonematales</taxon>
        <taxon>Aerosakkonemataceae</taxon>
        <taxon>Floridanema</taxon>
    </lineage>
</organism>
<gene>
    <name evidence="2" type="ORF">NIES2119_31445</name>
</gene>
<evidence type="ECO:0000256" key="1">
    <source>
        <dbReference type="SAM" id="MobiDB-lite"/>
    </source>
</evidence>
<evidence type="ECO:0008006" key="4">
    <source>
        <dbReference type="Google" id="ProtNLM"/>
    </source>
</evidence>
<dbReference type="InterPro" id="IPR049996">
    <property type="entry name" value="Slr7037-like"/>
</dbReference>
<sequence>MSRAYTPTSKVNPCPICDDTSGKCRTKDDGGKEFILCMNFGDSKFGELVNGYKCIKEASPNKSYFACTWIIDNSAEWTEQQRAEWERRKQEKKDHQAREMAEKKRRSLSPVERDKGYREIFAQLELHPDDREDLKRRGFTDKQIELSGFKSVQPHQFLKTGVNPNLPGVTKNGKELVVKADGYLIPVKNVDGLITGCQIRLRTPIDGNRYLWLSSQNVLHLFPDGSTQGELPLAVHRPQGKPSGLALVEGTGAKPFLVANRLNALVIGAAGGQFPSSRNLWRDALEKLSAEVGSKEIAIPPDAGDILNPSVMNRWKGVTNQLIEWGYKPVIKWWNQVTKNDSDIDELLDYSQIKDITADEFFALQSQSEIKQLIRNEEAWELWRKVKQFTGDININTRYISDAIELPQSGQCTAINSGLGSGKTTLFYKLVQAYPDKGFLAFGARNNLLRQTAGEAGFYHLQDDLKGDEAGMLLLADPLSKIICCIDSIIHFYPEYFDGKILILDEFESTFKQLLLANTAVSQWRQRACYLLIEALKRCDRVVILDGNLKDSTIASLEEIFANHGIDKKITKIKNLDNSLTSNRVRFYVGANQGDEILLNNRSVFNKYVLETAEDAPFTVVSDSQIYLEGLEKDLIANGLKGLRIDSTTTDKPEVAIFLKNADAPKHWILENKPDYLLLSPSLENGGNINIPGYFKNIFGYFCGVLLTDEQLQILRRVRDSEALIHIFCKPVGLSSNSVSSSPFPHEIEHTLKEFVTDCANASFEGLDFKEALTKMIESVTQTASQSEFFKYECKLRAIANHERFNLRECLHEALINRGYKVEPFSEEKTDDPIKNLESEVKDKNSKAIAESEIVSTEKAEEINRNPRATQEEKFKAKKRRYLDRLPGIEKVEIEGKPLFDASFVRLVEYDDRRLIGKLETLHFLQNADQAKLIQQNRWHKVLEQSFTDENPANFNLSTGYRSMLLKIKALNEIGISKFLDPNKTWTSQDPDAIKAWQKAKDPKISRAIGVRPGNDSPAAYIGKVLKTLDFKTESSQSSTSDGKRERIYSLKESPFEDPIKSSVLGCIAARINAKLAELEVKNFDQILSHFEAQNACTEKVSACTPAASTYIKNAAGVQKSESQESKPDQPKTKLICINGSLQEVAVNYAPTAPLEEAITAIEPSAPNPLQQTSEAIAEPIENAIGSAIKPESLIGKAVRWFSEYAGKFIDQGRIKAIDSVVNGKVTYVTSDGWYPSLDDLLQSDRYQVA</sequence>
<dbReference type="EMBL" id="MRCE01000070">
    <property type="protein sequence ID" value="OKH30186.1"/>
    <property type="molecule type" value="Genomic_DNA"/>
</dbReference>
<name>A0A1U7I2C6_9CYAN</name>
<reference evidence="2 3" key="1">
    <citation type="submission" date="2016-11" db="EMBL/GenBank/DDBJ databases">
        <title>Draft Genome Sequences of Nine Cyanobacterial Strains from Diverse Habitats.</title>
        <authorList>
            <person name="Zhu T."/>
            <person name="Hou S."/>
            <person name="Lu X."/>
            <person name="Hess W.R."/>
        </authorList>
    </citation>
    <scope>NUCLEOTIDE SEQUENCE [LARGE SCALE GENOMIC DNA]</scope>
    <source>
        <strain evidence="2 3">IAM M-71</strain>
    </source>
</reference>